<evidence type="ECO:0000313" key="1">
    <source>
        <dbReference type="EMBL" id="SMR00093.1"/>
    </source>
</evidence>
<organism evidence="2 4">
    <name type="scientific">Xanthomonas fragariae</name>
    <dbReference type="NCBI Taxonomy" id="48664"/>
    <lineage>
        <taxon>Bacteria</taxon>
        <taxon>Pseudomonadati</taxon>
        <taxon>Pseudomonadota</taxon>
        <taxon>Gammaproteobacteria</taxon>
        <taxon>Lysobacterales</taxon>
        <taxon>Lysobacteraceae</taxon>
        <taxon>Xanthomonas</taxon>
    </lineage>
</organism>
<dbReference type="EMBL" id="LT853882">
    <property type="protein sequence ID" value="SMR00093.1"/>
    <property type="molecule type" value="Genomic_DNA"/>
</dbReference>
<evidence type="ECO:0000313" key="4">
    <source>
        <dbReference type="Proteomes" id="UP000195953"/>
    </source>
</evidence>
<dbReference type="AlphaFoldDB" id="A0A1Y6HFC3"/>
<name>A0A1Y6HFC3_9XANT</name>
<accession>A0A1Y6HFC3</accession>
<keyword evidence="3" id="KW-1185">Reference proteome</keyword>
<evidence type="ECO:0000313" key="2">
    <source>
        <dbReference type="EMBL" id="SMR02452.1"/>
    </source>
</evidence>
<sequence length="69" mass="7786">MPPSVSQQALPLDHQEHQLRQAHVEGWIAQQHAAGFGVDQHMANALNAYLDGRFDLLGLLTELRRPYLN</sequence>
<evidence type="ECO:0000313" key="3">
    <source>
        <dbReference type="Proteomes" id="UP000195877"/>
    </source>
</evidence>
<reference evidence="2 4" key="1">
    <citation type="submission" date="2017-05" db="EMBL/GenBank/DDBJ databases">
        <authorList>
            <person name="Song R."/>
            <person name="Chenine A.L."/>
            <person name="Ruprecht R.M."/>
        </authorList>
    </citation>
    <scope>NUCLEOTIDE SEQUENCE [LARGE SCALE GENOMIC DNA]</scope>
    <source>
        <strain evidence="2">PD5205</strain>
    </source>
</reference>
<protein>
    <recommendedName>
        <fullName evidence="5">Antitoxin VbhA domain-containing protein</fullName>
    </recommendedName>
</protein>
<dbReference type="Proteomes" id="UP000195953">
    <property type="component" value="Chromosome 1"/>
</dbReference>
<reference evidence="1 3" key="2">
    <citation type="submission" date="2017-05" db="EMBL/GenBank/DDBJ databases">
        <authorList>
            <person name="Blom J."/>
        </authorList>
    </citation>
    <scope>NUCLEOTIDE SEQUENCE [LARGE SCALE GENOMIC DNA]</scope>
    <source>
        <strain evidence="1">PD885</strain>
    </source>
</reference>
<dbReference type="EMBL" id="LT853885">
    <property type="protein sequence ID" value="SMR02452.1"/>
    <property type="molecule type" value="Genomic_DNA"/>
</dbReference>
<evidence type="ECO:0008006" key="5">
    <source>
        <dbReference type="Google" id="ProtNLM"/>
    </source>
</evidence>
<gene>
    <name evidence="2" type="ORF">PD5205_01139</name>
    <name evidence="1" type="ORF">PD885_02865</name>
</gene>
<dbReference type="Proteomes" id="UP000195877">
    <property type="component" value="Chromosome 1"/>
</dbReference>
<proteinExistence type="predicted"/>